<dbReference type="PROSITE" id="PS51257">
    <property type="entry name" value="PROKAR_LIPOPROTEIN"/>
    <property type="match status" value="1"/>
</dbReference>
<dbReference type="InterPro" id="IPR036944">
    <property type="entry name" value="PPIase_FKBP_N_sf"/>
</dbReference>
<evidence type="ECO:0000259" key="9">
    <source>
        <dbReference type="PROSITE" id="PS50059"/>
    </source>
</evidence>
<dbReference type="FunFam" id="3.10.50.40:FF:000006">
    <property type="entry name" value="Peptidyl-prolyl cis-trans isomerase"/>
    <property type="match status" value="1"/>
</dbReference>
<dbReference type="Pfam" id="PF01346">
    <property type="entry name" value="FKBP_N"/>
    <property type="match status" value="1"/>
</dbReference>
<dbReference type="InterPro" id="IPR046357">
    <property type="entry name" value="PPIase_dom_sf"/>
</dbReference>
<dbReference type="GO" id="GO:0003755">
    <property type="term" value="F:peptidyl-prolyl cis-trans isomerase activity"/>
    <property type="evidence" value="ECO:0007669"/>
    <property type="project" value="UniProtKB-UniRule"/>
</dbReference>
<proteinExistence type="inferred from homology"/>
<keyword evidence="7" id="KW-0175">Coiled coil</keyword>
<accession>A0A4Y8AWD7</accession>
<evidence type="ECO:0000256" key="1">
    <source>
        <dbReference type="ARBA" id="ARBA00000971"/>
    </source>
</evidence>
<dbReference type="InterPro" id="IPR001179">
    <property type="entry name" value="PPIase_FKBP_dom"/>
</dbReference>
<dbReference type="Pfam" id="PF00254">
    <property type="entry name" value="FKBP_C"/>
    <property type="match status" value="1"/>
</dbReference>
<evidence type="ECO:0000256" key="6">
    <source>
        <dbReference type="RuleBase" id="RU003915"/>
    </source>
</evidence>
<dbReference type="AlphaFoldDB" id="A0A4Y8AWD7"/>
<dbReference type="RefSeq" id="WP_134246866.1">
    <property type="nucleotide sequence ID" value="NZ_SNQI01000001.1"/>
</dbReference>
<comment type="catalytic activity">
    <reaction evidence="1 5 6">
        <text>[protein]-peptidylproline (omega=180) = [protein]-peptidylproline (omega=0)</text>
        <dbReference type="Rhea" id="RHEA:16237"/>
        <dbReference type="Rhea" id="RHEA-COMP:10747"/>
        <dbReference type="Rhea" id="RHEA-COMP:10748"/>
        <dbReference type="ChEBI" id="CHEBI:83833"/>
        <dbReference type="ChEBI" id="CHEBI:83834"/>
        <dbReference type="EC" id="5.2.1.8"/>
    </reaction>
</comment>
<dbReference type="OrthoDB" id="9814548at2"/>
<feature type="domain" description="PPIase FKBP-type" evidence="9">
    <location>
        <begin position="154"/>
        <end position="241"/>
    </location>
</feature>
<feature type="coiled-coil region" evidence="7">
    <location>
        <begin position="88"/>
        <end position="117"/>
    </location>
</feature>
<evidence type="ECO:0000256" key="5">
    <source>
        <dbReference type="PROSITE-ProRule" id="PRU00277"/>
    </source>
</evidence>
<dbReference type="EMBL" id="SNQI01000001">
    <property type="protein sequence ID" value="TEW76856.1"/>
    <property type="molecule type" value="Genomic_DNA"/>
</dbReference>
<dbReference type="GO" id="GO:0006457">
    <property type="term" value="P:protein folding"/>
    <property type="evidence" value="ECO:0007669"/>
    <property type="project" value="InterPro"/>
</dbReference>
<keyword evidence="3 5" id="KW-0697">Rotamase</keyword>
<gene>
    <name evidence="10" type="ORF">E2488_03135</name>
</gene>
<evidence type="ECO:0000313" key="11">
    <source>
        <dbReference type="Proteomes" id="UP000298517"/>
    </source>
</evidence>
<keyword evidence="11" id="KW-1185">Reference proteome</keyword>
<evidence type="ECO:0000256" key="8">
    <source>
        <dbReference type="SAM" id="SignalP"/>
    </source>
</evidence>
<feature type="chain" id="PRO_5021190214" description="Peptidyl-prolyl cis-trans isomerase" evidence="8">
    <location>
        <begin position="24"/>
        <end position="242"/>
    </location>
</feature>
<evidence type="ECO:0000256" key="7">
    <source>
        <dbReference type="SAM" id="Coils"/>
    </source>
</evidence>
<evidence type="ECO:0000256" key="4">
    <source>
        <dbReference type="ARBA" id="ARBA00023235"/>
    </source>
</evidence>
<dbReference type="InterPro" id="IPR000774">
    <property type="entry name" value="PPIase_FKBP_N"/>
</dbReference>
<name>A0A4Y8AWD7_9FLAO</name>
<keyword evidence="4 5" id="KW-0413">Isomerase</keyword>
<comment type="caution">
    <text evidence="10">The sequence shown here is derived from an EMBL/GenBank/DDBJ whole genome shotgun (WGS) entry which is preliminary data.</text>
</comment>
<dbReference type="PANTHER" id="PTHR43811">
    <property type="entry name" value="FKBP-TYPE PEPTIDYL-PROLYL CIS-TRANS ISOMERASE FKPA"/>
    <property type="match status" value="1"/>
</dbReference>
<dbReference type="Gene3D" id="1.10.287.460">
    <property type="entry name" value="Peptidyl-prolyl cis-trans isomerase, FKBP-type, N-terminal domain"/>
    <property type="match status" value="1"/>
</dbReference>
<evidence type="ECO:0000256" key="3">
    <source>
        <dbReference type="ARBA" id="ARBA00023110"/>
    </source>
</evidence>
<dbReference type="PROSITE" id="PS50059">
    <property type="entry name" value="FKBP_PPIASE"/>
    <property type="match status" value="1"/>
</dbReference>
<dbReference type="Gene3D" id="3.10.50.40">
    <property type="match status" value="1"/>
</dbReference>
<dbReference type="Proteomes" id="UP000298517">
    <property type="component" value="Unassembled WGS sequence"/>
</dbReference>
<keyword evidence="8" id="KW-0732">Signal</keyword>
<protein>
    <recommendedName>
        <fullName evidence="6">Peptidyl-prolyl cis-trans isomerase</fullName>
        <ecNumber evidence="6">5.2.1.8</ecNumber>
    </recommendedName>
</protein>
<organism evidence="10 11">
    <name type="scientific">Gramella jeungdoensis</name>
    <dbReference type="NCBI Taxonomy" id="708091"/>
    <lineage>
        <taxon>Bacteria</taxon>
        <taxon>Pseudomonadati</taxon>
        <taxon>Bacteroidota</taxon>
        <taxon>Flavobacteriia</taxon>
        <taxon>Flavobacteriales</taxon>
        <taxon>Flavobacteriaceae</taxon>
        <taxon>Christiangramia</taxon>
    </lineage>
</organism>
<dbReference type="SUPFAM" id="SSF54534">
    <property type="entry name" value="FKBP-like"/>
    <property type="match status" value="1"/>
</dbReference>
<dbReference type="PANTHER" id="PTHR43811:SF19">
    <property type="entry name" value="39 KDA FK506-BINDING NUCLEAR PROTEIN"/>
    <property type="match status" value="1"/>
</dbReference>
<sequence>MKVIKFLFLSAIVISLTSCNNQASNLKSLDSEIDSVSYALGLDMGVKIKMNFDDINQDAYMQGVKNGIDSTNMLLDAKDLNTIINSYFQKKQQEKMKEQQEAAAKKAETDFAESKAAGEKFLEENKTKDGVVTTDSGLQYIVMKEGSGEKPVATSKVKVHYHGTLTDGTIFDSSVDRGTPSEFFANQVIKGWTEGLQLMPVGSKYKFFIPQELGYGATPRAGGKIKPFDVLVFEVELLEIVQ</sequence>
<dbReference type="EC" id="5.2.1.8" evidence="6"/>
<evidence type="ECO:0000256" key="2">
    <source>
        <dbReference type="ARBA" id="ARBA00006577"/>
    </source>
</evidence>
<reference evidence="10 11" key="1">
    <citation type="journal article" date="2011" name="J. Microbiol.">
        <title>Gramella jeungdoensis sp. nov., isolated from a solar saltern in Korea.</title>
        <authorList>
            <person name="Joung Y."/>
            <person name="Kim H."/>
            <person name="Jang T."/>
            <person name="Ahn T.S."/>
            <person name="Joh K."/>
        </authorList>
    </citation>
    <scope>NUCLEOTIDE SEQUENCE [LARGE SCALE GENOMIC DNA]</scope>
    <source>
        <strain evidence="10 11">KCTC 23123</strain>
    </source>
</reference>
<feature type="signal peptide" evidence="8">
    <location>
        <begin position="1"/>
        <end position="23"/>
    </location>
</feature>
<comment type="similarity">
    <text evidence="2 6">Belongs to the FKBP-type PPIase family.</text>
</comment>
<evidence type="ECO:0000313" key="10">
    <source>
        <dbReference type="EMBL" id="TEW76856.1"/>
    </source>
</evidence>